<organism evidence="1 2">
    <name type="scientific">Clostridium cochlearium</name>
    <dbReference type="NCBI Taxonomy" id="1494"/>
    <lineage>
        <taxon>Bacteria</taxon>
        <taxon>Bacillati</taxon>
        <taxon>Bacillota</taxon>
        <taxon>Clostridia</taxon>
        <taxon>Eubacteriales</taxon>
        <taxon>Clostridiaceae</taxon>
        <taxon>Clostridium</taxon>
    </lineage>
</organism>
<reference evidence="1 2" key="1">
    <citation type="submission" date="2018-06" db="EMBL/GenBank/DDBJ databases">
        <authorList>
            <consortium name="Pathogen Informatics"/>
            <person name="Doyle S."/>
        </authorList>
    </citation>
    <scope>NUCLEOTIDE SEQUENCE [LARGE SCALE GENOMIC DNA]</scope>
    <source>
        <strain evidence="1 2">NCTC13028</strain>
    </source>
</reference>
<protein>
    <submittedName>
        <fullName evidence="1">Phage tail protein</fullName>
    </submittedName>
</protein>
<dbReference type="Proteomes" id="UP000250223">
    <property type="component" value="Unassembled WGS sequence"/>
</dbReference>
<dbReference type="EMBL" id="UAWC01000023">
    <property type="protein sequence ID" value="SQB35140.1"/>
    <property type="molecule type" value="Genomic_DNA"/>
</dbReference>
<name>A0A2X2Y9C1_CLOCO</name>
<accession>A0A2X2Y9C1</accession>
<evidence type="ECO:0000313" key="1">
    <source>
        <dbReference type="EMBL" id="SQB35140.1"/>
    </source>
</evidence>
<dbReference type="RefSeq" id="WP_238021663.1">
    <property type="nucleotide sequence ID" value="NZ_JAHLNT010000029.1"/>
</dbReference>
<sequence>MNDSIGLEAEPVLKDVYKDETLKNGDMIGEFPILKVGENVVSFSGNVSKVEVKVMRFVYRNINKSKITFI</sequence>
<gene>
    <name evidence="1" type="ORF">NCTC13028_01756</name>
</gene>
<evidence type="ECO:0000313" key="2">
    <source>
        <dbReference type="Proteomes" id="UP000250223"/>
    </source>
</evidence>
<proteinExistence type="predicted"/>
<dbReference type="AlphaFoldDB" id="A0A2X2Y9C1"/>